<accession>A0A2G9UN96</accession>
<organism evidence="2 3">
    <name type="scientific">Teladorsagia circumcincta</name>
    <name type="common">Brown stomach worm</name>
    <name type="synonym">Ostertagia circumcincta</name>
    <dbReference type="NCBI Taxonomy" id="45464"/>
    <lineage>
        <taxon>Eukaryota</taxon>
        <taxon>Metazoa</taxon>
        <taxon>Ecdysozoa</taxon>
        <taxon>Nematoda</taxon>
        <taxon>Chromadorea</taxon>
        <taxon>Rhabditida</taxon>
        <taxon>Rhabditina</taxon>
        <taxon>Rhabditomorpha</taxon>
        <taxon>Strongyloidea</taxon>
        <taxon>Trichostrongylidae</taxon>
        <taxon>Teladorsagia</taxon>
    </lineage>
</organism>
<dbReference type="Pfam" id="PF01705">
    <property type="entry name" value="CX"/>
    <property type="match status" value="1"/>
</dbReference>
<dbReference type="EMBL" id="KZ345897">
    <property type="protein sequence ID" value="PIO71633.1"/>
    <property type="molecule type" value="Genomic_DNA"/>
</dbReference>
<keyword evidence="3" id="KW-1185">Reference proteome</keyword>
<dbReference type="PANTHER" id="PTHR47520:SF11">
    <property type="entry name" value="CX DOMAIN-CONTAINING PROTEIN"/>
    <property type="match status" value="1"/>
</dbReference>
<gene>
    <name evidence="2" type="ORF">TELCIR_06464</name>
</gene>
<sequence length="109" mass="12145">MIVGAAAGYLTYQAGKAIIRSMAGPMMWNNRPYYWGSNYYRPQRGQENMCRMPLDPSDPQFGNIYQPDGVTRPREIVWGCGYYEYCCGYECCRGGGASTIGGYSASVGY</sequence>
<evidence type="ECO:0000313" key="2">
    <source>
        <dbReference type="EMBL" id="PIO71633.1"/>
    </source>
</evidence>
<name>A0A2G9UN96_TELCI</name>
<proteinExistence type="predicted"/>
<dbReference type="OrthoDB" id="5873947at2759"/>
<dbReference type="Proteomes" id="UP000230423">
    <property type="component" value="Unassembled WGS sequence"/>
</dbReference>
<dbReference type="PANTHER" id="PTHR47520">
    <property type="entry name" value="CX DOMAIN-CONTAINING PROTEIN-RELATED"/>
    <property type="match status" value="1"/>
</dbReference>
<protein>
    <submittedName>
        <fullName evidence="2">CX module</fullName>
    </submittedName>
</protein>
<evidence type="ECO:0000259" key="1">
    <source>
        <dbReference type="Pfam" id="PF01705"/>
    </source>
</evidence>
<feature type="domain" description="CX" evidence="1">
    <location>
        <begin position="33"/>
        <end position="92"/>
    </location>
</feature>
<dbReference type="InterPro" id="IPR002619">
    <property type="entry name" value="CX"/>
</dbReference>
<reference evidence="2 3" key="1">
    <citation type="submission" date="2015-09" db="EMBL/GenBank/DDBJ databases">
        <title>Draft genome of the parasitic nematode Teladorsagia circumcincta isolate WARC Sus (inbred).</title>
        <authorList>
            <person name="Mitreva M."/>
        </authorList>
    </citation>
    <scope>NUCLEOTIDE SEQUENCE [LARGE SCALE GENOMIC DNA]</scope>
    <source>
        <strain evidence="2 3">S</strain>
    </source>
</reference>
<dbReference type="AlphaFoldDB" id="A0A2G9UN96"/>
<evidence type="ECO:0000313" key="3">
    <source>
        <dbReference type="Proteomes" id="UP000230423"/>
    </source>
</evidence>